<name>A0A6B0T7P1_9EURY</name>
<keyword evidence="1" id="KW-1133">Transmembrane helix</keyword>
<feature type="transmembrane region" description="Helical" evidence="1">
    <location>
        <begin position="308"/>
        <end position="325"/>
    </location>
</feature>
<proteinExistence type="predicted"/>
<feature type="transmembrane region" description="Helical" evidence="1">
    <location>
        <begin position="529"/>
        <end position="551"/>
    </location>
</feature>
<dbReference type="Proteomes" id="UP000466535">
    <property type="component" value="Unassembled WGS sequence"/>
</dbReference>
<accession>A0A6B0T7P1</accession>
<feature type="transmembrane region" description="Helical" evidence="1">
    <location>
        <begin position="207"/>
        <end position="233"/>
    </location>
</feature>
<evidence type="ECO:0000256" key="1">
    <source>
        <dbReference type="SAM" id="Phobius"/>
    </source>
</evidence>
<evidence type="ECO:0000313" key="3">
    <source>
        <dbReference type="Proteomes" id="UP000466535"/>
    </source>
</evidence>
<dbReference type="AlphaFoldDB" id="A0A6B0T7P1"/>
<sequence length="555" mass="58056">MYPWRAEPSTELRLALDFLGRPVDPAAVVEAGYVAGLVVGFSLSLSAVVVPPQFRAVAVLAAVTVGLLTTHTVQSAPRLLATARRTAALGAAPDLVARTVLSMRLSPTPERAADFAARTGSGVLAASLADHVRQSRHTGLAGFVSFGDAWADLFPSLRRSVALVSAAGNATDRDRERLLDRALTVVMEGTRDQMESFGAWVRTPVTALYAFGVLLPTALVALLPAGSAVGVAVTPLTVVTLYDIALPGVLLGASAWLLANRPVAFPPPAITTDHDGVPDRRRLAVAVSLGVAVCAGVAAGWVTPLWGRVVAASGFGVGVGLWLYYRPVVSQYEHIRRIERSLPDALTLVGRRVANGRAVETAIEHTGEELDDEIGAVFRAGSLRHRQLQIGVEEAFLGRNGVLEAVPSPRVRGSVALLALAAEAGRPAGTALLALGDHVEDLQAIEREAKRGLTHVCQTLKTTGMLFGPLVAGATVALAEGIGGEEFLAEQTQSLVWLGGPVGVYALLLAVVLTGLATGLTRGLDRELLGYQIGRGLVCATGAYLIAYLLVGRLL</sequence>
<feature type="transmembrane region" description="Helical" evidence="1">
    <location>
        <begin position="283"/>
        <end position="302"/>
    </location>
</feature>
<gene>
    <name evidence="2" type="ORF">GRX03_11510</name>
</gene>
<keyword evidence="1" id="KW-0812">Transmembrane</keyword>
<evidence type="ECO:0000313" key="2">
    <source>
        <dbReference type="EMBL" id="MXR52226.1"/>
    </source>
</evidence>
<feature type="transmembrane region" description="Helical" evidence="1">
    <location>
        <begin position="31"/>
        <end position="50"/>
    </location>
</feature>
<feature type="transmembrane region" description="Helical" evidence="1">
    <location>
        <begin position="239"/>
        <end position="259"/>
    </location>
</feature>
<comment type="caution">
    <text evidence="2">The sequence shown here is derived from an EMBL/GenBank/DDBJ whole genome shotgun (WGS) entry which is preliminary data.</text>
</comment>
<keyword evidence="1" id="KW-0472">Membrane</keyword>
<reference evidence="2 3" key="1">
    <citation type="submission" date="2019-12" db="EMBL/GenBank/DDBJ databases">
        <title>Isolation and characterization of three novel carbon monoxide-oxidizing members of Halobacteria from salione crusts and soils.</title>
        <authorList>
            <person name="Myers M.R."/>
            <person name="King G.M."/>
        </authorList>
    </citation>
    <scope>NUCLEOTIDE SEQUENCE [LARGE SCALE GENOMIC DNA]</scope>
    <source>
        <strain evidence="2 3">WSH3</strain>
    </source>
</reference>
<keyword evidence="3" id="KW-1185">Reference proteome</keyword>
<organism evidence="2 3">
    <name type="scientific">Halovenus carboxidivorans</name>
    <dbReference type="NCBI Taxonomy" id="2692199"/>
    <lineage>
        <taxon>Archaea</taxon>
        <taxon>Methanobacteriati</taxon>
        <taxon>Methanobacteriota</taxon>
        <taxon>Stenosarchaea group</taxon>
        <taxon>Halobacteria</taxon>
        <taxon>Halobacteriales</taxon>
        <taxon>Haloarculaceae</taxon>
        <taxon>Halovenus</taxon>
    </lineage>
</organism>
<dbReference type="EMBL" id="WUUT01000004">
    <property type="protein sequence ID" value="MXR52226.1"/>
    <property type="molecule type" value="Genomic_DNA"/>
</dbReference>
<feature type="transmembrane region" description="Helical" evidence="1">
    <location>
        <begin position="495"/>
        <end position="517"/>
    </location>
</feature>
<protein>
    <submittedName>
        <fullName evidence="2">Type II secretion system protein</fullName>
    </submittedName>
</protein>